<evidence type="ECO:0000256" key="1">
    <source>
        <dbReference type="SAM" id="MobiDB-lite"/>
    </source>
</evidence>
<accession>A0A2M6WK70</accession>
<evidence type="ECO:0008006" key="6">
    <source>
        <dbReference type="Google" id="ProtNLM"/>
    </source>
</evidence>
<dbReference type="EMBL" id="PFAY01000011">
    <property type="protein sequence ID" value="PIT93154.1"/>
    <property type="molecule type" value="Genomic_DNA"/>
</dbReference>
<keyword evidence="2" id="KW-0472">Membrane</keyword>
<feature type="signal peptide" evidence="3">
    <location>
        <begin position="1"/>
        <end position="23"/>
    </location>
</feature>
<evidence type="ECO:0000313" key="5">
    <source>
        <dbReference type="Proteomes" id="UP000229112"/>
    </source>
</evidence>
<organism evidence="4 5">
    <name type="scientific">Candidatus Harrisonbacteria bacterium CG10_big_fil_rev_8_21_14_0_10_38_8</name>
    <dbReference type="NCBI Taxonomy" id="1974582"/>
    <lineage>
        <taxon>Bacteria</taxon>
        <taxon>Candidatus Harrisoniibacteriota</taxon>
    </lineage>
</organism>
<evidence type="ECO:0000256" key="2">
    <source>
        <dbReference type="SAM" id="Phobius"/>
    </source>
</evidence>
<feature type="transmembrane region" description="Helical" evidence="2">
    <location>
        <begin position="451"/>
        <end position="473"/>
    </location>
</feature>
<proteinExistence type="predicted"/>
<reference evidence="5" key="1">
    <citation type="submission" date="2017-09" db="EMBL/GenBank/DDBJ databases">
        <title>Depth-based differentiation of microbial function through sediment-hosted aquifers and enrichment of novel symbionts in the deep terrestrial subsurface.</title>
        <authorList>
            <person name="Probst A.J."/>
            <person name="Ladd B."/>
            <person name="Jarett J.K."/>
            <person name="Geller-Mcgrath D.E."/>
            <person name="Sieber C.M.K."/>
            <person name="Emerson J.B."/>
            <person name="Anantharaman K."/>
            <person name="Thomas B.C."/>
            <person name="Malmstrom R."/>
            <person name="Stieglmeier M."/>
            <person name="Klingl A."/>
            <person name="Woyke T."/>
            <person name="Ryan C.M."/>
            <person name="Banfield J.F."/>
        </authorList>
    </citation>
    <scope>NUCLEOTIDE SEQUENCE [LARGE SCALE GENOMIC DNA]</scope>
</reference>
<protein>
    <recommendedName>
        <fullName evidence="6">Fibronectin type-III domain-containing protein</fullName>
    </recommendedName>
</protein>
<keyword evidence="3" id="KW-0732">Signal</keyword>
<dbReference type="AlphaFoldDB" id="A0A2M6WK70"/>
<keyword evidence="2" id="KW-1133">Transmembrane helix</keyword>
<gene>
    <name evidence="4" type="ORF">COU06_01565</name>
</gene>
<keyword evidence="2" id="KW-0812">Transmembrane</keyword>
<name>A0A2M6WK70_9BACT</name>
<evidence type="ECO:0000256" key="3">
    <source>
        <dbReference type="SAM" id="SignalP"/>
    </source>
</evidence>
<feature type="region of interest" description="Disordered" evidence="1">
    <location>
        <begin position="295"/>
        <end position="358"/>
    </location>
</feature>
<comment type="caution">
    <text evidence="4">The sequence shown here is derived from an EMBL/GenBank/DDBJ whole genome shotgun (WGS) entry which is preliminary data.</text>
</comment>
<feature type="chain" id="PRO_5014610912" description="Fibronectin type-III domain-containing protein" evidence="3">
    <location>
        <begin position="24"/>
        <end position="496"/>
    </location>
</feature>
<dbReference type="Proteomes" id="UP000229112">
    <property type="component" value="Unassembled WGS sequence"/>
</dbReference>
<evidence type="ECO:0000313" key="4">
    <source>
        <dbReference type="EMBL" id="PIT93154.1"/>
    </source>
</evidence>
<feature type="compositionally biased region" description="Polar residues" evidence="1">
    <location>
        <begin position="339"/>
        <end position="350"/>
    </location>
</feature>
<sequence length="496" mass="54644">MKKTLLALFILPFIALGSGQNFYEFAPDSWASERLTLPVGQAVYQLFEVKTERKLNGFDFWLDNDGPSTSVTFTISDGEVTLLTTTKNISNLPPDPGGYKIHVDLDKEVTLVQDKTYLIQISSSSSDIGLYYSDRLNLITHNQTSSTELIFGAAQIGTVIQDFTFKLALYQTPPSGGSTILDEDNSLDKQFGISNARIIAVSDTAVLVGWSTGIATDSRVSIRTQSNPVFVYKTIFDPTYELEHTIAVTGLLPSVNYFADIYSNQGSLSLSSQTITFTTLSEPASEEVQNLIEEAEEAQNPTQQAPVVEETESAPTETEEETTPAQAEEEPTQTPEVENSNQSANTNPTSDETEESGLPEIVFEETTAGGDLTISWEEPETEPVNGYRIDVFDHNNVLERSILVPSGTNQIRIPRLGSGVHNIVIYADHGGGVYIKVSKPTQFSLKTDKSYVALKTMGITSLWILIPGGYFTYRFKKERKKTILPPEEGYDPDSFN</sequence>
<feature type="compositionally biased region" description="Acidic residues" evidence="1">
    <location>
        <begin position="309"/>
        <end position="331"/>
    </location>
</feature>